<dbReference type="PIRSF" id="PIRSF001112">
    <property type="entry name" value="Epoxide_hydrolase"/>
    <property type="match status" value="1"/>
</dbReference>
<dbReference type="Pfam" id="PF06441">
    <property type="entry name" value="EHN"/>
    <property type="match status" value="1"/>
</dbReference>
<comment type="caution">
    <text evidence="6">The sequence shown here is derived from an EMBL/GenBank/DDBJ whole genome shotgun (WGS) entry which is preliminary data.</text>
</comment>
<organism evidence="6 7">
    <name type="scientific">Cellulosimicrobium arenosum</name>
    <dbReference type="NCBI Taxonomy" id="2708133"/>
    <lineage>
        <taxon>Bacteria</taxon>
        <taxon>Bacillati</taxon>
        <taxon>Actinomycetota</taxon>
        <taxon>Actinomycetes</taxon>
        <taxon>Micrococcales</taxon>
        <taxon>Promicromonosporaceae</taxon>
        <taxon>Cellulosimicrobium</taxon>
    </lineage>
</organism>
<dbReference type="PANTHER" id="PTHR21661">
    <property type="entry name" value="EPOXIDE HYDROLASE 1-RELATED"/>
    <property type="match status" value="1"/>
</dbReference>
<evidence type="ECO:0000313" key="7">
    <source>
        <dbReference type="Proteomes" id="UP000610846"/>
    </source>
</evidence>
<sequence length="370" mass="40405">MNDTLTPTRIEIPQADLDDARERLARTRFTDALDPDDGYGTSVASVRELVRYWLEDFDWRALEARLNTYPQVETTIDGQRVHAFHVRSGRPDAVGLVLTHGWPGSVLEYLDLVEPLTAAGYDVVVPSIPGFGFSGPTTAAGWDVQRVARAWVELMGRLGYGRYGAVGNDAGSMISPEVGRLDPEHVVGVHVAQLYSFPSGDPAELVDLDDDEQAALAHLGWFWDTLGGFNVLQSQQPQTLAHALADSPAGLLGWNSQLMGDVDVEFVVANAAVYWFTRTQGSALRMYRENALAQQRSRSAGGADAAAARPTTAPTALAQAKGDFASIRRFAERDHADIRQWTTYERGGHYAAHLEPAQTAADVVRFLDAL</sequence>
<dbReference type="InterPro" id="IPR016292">
    <property type="entry name" value="Epoxide_hydrolase"/>
</dbReference>
<dbReference type="AlphaFoldDB" id="A0A927G8A3"/>
<accession>A0A927G8A3</accession>
<evidence type="ECO:0000259" key="5">
    <source>
        <dbReference type="Pfam" id="PF06441"/>
    </source>
</evidence>
<dbReference type="InterPro" id="IPR010497">
    <property type="entry name" value="Epoxide_hydro_N"/>
</dbReference>
<gene>
    <name evidence="6" type="ORF">IF651_05585</name>
</gene>
<dbReference type="RefSeq" id="WP_191828104.1">
    <property type="nucleotide sequence ID" value="NZ_JACYHB010000003.1"/>
</dbReference>
<feature type="active site" description="Proton donor" evidence="4">
    <location>
        <position position="287"/>
    </location>
</feature>
<feature type="domain" description="Epoxide hydrolase N-terminal" evidence="5">
    <location>
        <begin position="6"/>
        <end position="109"/>
    </location>
</feature>
<keyword evidence="3 6" id="KW-0378">Hydrolase</keyword>
<keyword evidence="7" id="KW-1185">Reference proteome</keyword>
<feature type="active site" description="Nucleophile" evidence="4">
    <location>
        <position position="169"/>
    </location>
</feature>
<dbReference type="PANTHER" id="PTHR21661:SF35">
    <property type="entry name" value="EPOXIDE HYDROLASE"/>
    <property type="match status" value="1"/>
</dbReference>
<name>A0A927G8A3_9MICO</name>
<reference evidence="6" key="1">
    <citation type="journal article" date="2018" name="Curr. Microbiol.">
        <title>Cellulosimicrobium arenosum sp. nov., Isolated from Marine Sediment Sand.</title>
        <authorList>
            <person name="Oh M."/>
            <person name="Kim J.H."/>
            <person name="Yoon J.H."/>
            <person name="Schumann P."/>
            <person name="Kim W."/>
        </authorList>
    </citation>
    <scope>NUCLEOTIDE SEQUENCE</scope>
    <source>
        <strain evidence="6">KCTC 49039</strain>
    </source>
</reference>
<keyword evidence="2" id="KW-0058">Aromatic hydrocarbons catabolism</keyword>
<evidence type="ECO:0000256" key="1">
    <source>
        <dbReference type="ARBA" id="ARBA00010088"/>
    </source>
</evidence>
<evidence type="ECO:0000313" key="6">
    <source>
        <dbReference type="EMBL" id="MBD8078530.1"/>
    </source>
</evidence>
<evidence type="ECO:0000256" key="3">
    <source>
        <dbReference type="ARBA" id="ARBA00022801"/>
    </source>
</evidence>
<dbReference type="GO" id="GO:0097176">
    <property type="term" value="P:epoxide metabolic process"/>
    <property type="evidence" value="ECO:0007669"/>
    <property type="project" value="TreeGrafter"/>
</dbReference>
<dbReference type="GO" id="GO:0004301">
    <property type="term" value="F:epoxide hydrolase activity"/>
    <property type="evidence" value="ECO:0007669"/>
    <property type="project" value="TreeGrafter"/>
</dbReference>
<reference evidence="6" key="2">
    <citation type="submission" date="2020-09" db="EMBL/GenBank/DDBJ databases">
        <authorList>
            <person name="Yu Y."/>
        </authorList>
    </citation>
    <scope>NUCLEOTIDE SEQUENCE</scope>
    <source>
        <strain evidence="6">KCTC 49039</strain>
    </source>
</reference>
<dbReference type="PRINTS" id="PR00412">
    <property type="entry name" value="EPOXHYDRLASE"/>
</dbReference>
<evidence type="ECO:0000256" key="4">
    <source>
        <dbReference type="PIRSR" id="PIRSR001112-1"/>
    </source>
</evidence>
<protein>
    <submittedName>
        <fullName evidence="6">Alpha/beta fold hydrolase</fullName>
    </submittedName>
</protein>
<dbReference type="Proteomes" id="UP000610846">
    <property type="component" value="Unassembled WGS sequence"/>
</dbReference>
<dbReference type="EMBL" id="JACYHB010000003">
    <property type="protein sequence ID" value="MBD8078530.1"/>
    <property type="molecule type" value="Genomic_DNA"/>
</dbReference>
<dbReference type="Gene3D" id="3.40.50.1820">
    <property type="entry name" value="alpha/beta hydrolase"/>
    <property type="match status" value="1"/>
</dbReference>
<proteinExistence type="inferred from homology"/>
<dbReference type="InterPro" id="IPR000639">
    <property type="entry name" value="Epox_hydrolase-like"/>
</dbReference>
<dbReference type="SUPFAM" id="SSF53474">
    <property type="entry name" value="alpha/beta-Hydrolases"/>
    <property type="match status" value="1"/>
</dbReference>
<feature type="active site" description="Proton acceptor" evidence="4">
    <location>
        <position position="349"/>
    </location>
</feature>
<evidence type="ECO:0000256" key="2">
    <source>
        <dbReference type="ARBA" id="ARBA00022797"/>
    </source>
</evidence>
<dbReference type="InterPro" id="IPR029058">
    <property type="entry name" value="AB_hydrolase_fold"/>
</dbReference>
<comment type="similarity">
    <text evidence="1">Belongs to the peptidase S33 family.</text>
</comment>